<keyword evidence="3" id="KW-1185">Reference proteome</keyword>
<dbReference type="AlphaFoldDB" id="A0A2Z7BTY8"/>
<name>A0A2Z7BTY8_9LAMI</name>
<evidence type="ECO:0000256" key="1">
    <source>
        <dbReference type="SAM" id="MobiDB-lite"/>
    </source>
</evidence>
<gene>
    <name evidence="2" type="ORF">F511_30283</name>
</gene>
<dbReference type="Proteomes" id="UP000250235">
    <property type="component" value="Unassembled WGS sequence"/>
</dbReference>
<dbReference type="EMBL" id="KV002473">
    <property type="protein sequence ID" value="KZV37879.1"/>
    <property type="molecule type" value="Genomic_DNA"/>
</dbReference>
<protein>
    <submittedName>
        <fullName evidence="2">Pentatricopeptide repeat-containing protein</fullName>
    </submittedName>
</protein>
<organism evidence="2 3">
    <name type="scientific">Dorcoceras hygrometricum</name>
    <dbReference type="NCBI Taxonomy" id="472368"/>
    <lineage>
        <taxon>Eukaryota</taxon>
        <taxon>Viridiplantae</taxon>
        <taxon>Streptophyta</taxon>
        <taxon>Embryophyta</taxon>
        <taxon>Tracheophyta</taxon>
        <taxon>Spermatophyta</taxon>
        <taxon>Magnoliopsida</taxon>
        <taxon>eudicotyledons</taxon>
        <taxon>Gunneridae</taxon>
        <taxon>Pentapetalae</taxon>
        <taxon>asterids</taxon>
        <taxon>lamiids</taxon>
        <taxon>Lamiales</taxon>
        <taxon>Gesneriaceae</taxon>
        <taxon>Didymocarpoideae</taxon>
        <taxon>Trichosporeae</taxon>
        <taxon>Loxocarpinae</taxon>
        <taxon>Dorcoceras</taxon>
    </lineage>
</organism>
<reference evidence="2 3" key="1">
    <citation type="journal article" date="2015" name="Proc. Natl. Acad. Sci. U.S.A.">
        <title>The resurrection genome of Boea hygrometrica: A blueprint for survival of dehydration.</title>
        <authorList>
            <person name="Xiao L."/>
            <person name="Yang G."/>
            <person name="Zhang L."/>
            <person name="Yang X."/>
            <person name="Zhao S."/>
            <person name="Ji Z."/>
            <person name="Zhou Q."/>
            <person name="Hu M."/>
            <person name="Wang Y."/>
            <person name="Chen M."/>
            <person name="Xu Y."/>
            <person name="Jin H."/>
            <person name="Xiao X."/>
            <person name="Hu G."/>
            <person name="Bao F."/>
            <person name="Hu Y."/>
            <person name="Wan P."/>
            <person name="Li L."/>
            <person name="Deng X."/>
            <person name="Kuang T."/>
            <person name="Xiang C."/>
            <person name="Zhu J.K."/>
            <person name="Oliver M.J."/>
            <person name="He Y."/>
        </authorList>
    </citation>
    <scope>NUCLEOTIDE SEQUENCE [LARGE SCALE GENOMIC DNA]</scope>
    <source>
        <strain evidence="3">cv. XS01</strain>
    </source>
</reference>
<feature type="region of interest" description="Disordered" evidence="1">
    <location>
        <begin position="234"/>
        <end position="260"/>
    </location>
</feature>
<sequence>MGMNRMFIRWTRSRWAGPSPSLSLLNVDLDLITLNLTKILTLRALVAAALSSLKRPPPPPPSLEIVPANLSRRIRPRRSPKEVVPIQMIAPTSAVPVEQPLVPNRRSPKKKFRIPASFDDEIVEKRAAVEAKEVVPIQMIAPTSAVPVEQPLVPKRRSPKKNFECQQVLMMKLLRRGQLLRVIAETAEIVTNIGEPDVQRADEIMSTADISPADLATLDFHVFTNEDERLIETESDTEDMEIDKNPEPLKSGENDETSGFLHPKSAPATYFLEEPIEETKQNQGTEIADMVQTADRKISDDESMTLEEHLSTIPDGSSLPSTTGEVTKILFGKSITIRGVDEGDWYKASLPKIPAADKGKAPLQERDPIKGNPAKEIFSLIIADIEFLVQLREKVIDEVDAFLNSFSPKSCWSMAKTSRSAFCNSACALVICVVVAGVNASQRHCSLRLVVFRILRLVEHCSLRLVFGEMLRLDDDVSGATPFELVATLRFDVATGTSRERSDMRCFVLATGYPAAGTLTKAQLTFIGAIYAVVRYDEDLQRRIFLTIGNKEYK</sequence>
<accession>A0A2Z7BTY8</accession>
<evidence type="ECO:0000313" key="3">
    <source>
        <dbReference type="Proteomes" id="UP000250235"/>
    </source>
</evidence>
<proteinExistence type="predicted"/>
<evidence type="ECO:0000313" key="2">
    <source>
        <dbReference type="EMBL" id="KZV37879.1"/>
    </source>
</evidence>
<feature type="compositionally biased region" description="Basic and acidic residues" evidence="1">
    <location>
        <begin position="242"/>
        <end position="253"/>
    </location>
</feature>